<comment type="caution">
    <text evidence="1">The sequence shown here is derived from an EMBL/GenBank/DDBJ whole genome shotgun (WGS) entry which is preliminary data.</text>
</comment>
<dbReference type="EMBL" id="MDEE01000002">
    <property type="protein sequence ID" value="PPU58609.1"/>
    <property type="molecule type" value="Genomic_DNA"/>
</dbReference>
<dbReference type="NCBIfam" id="NF033831">
    <property type="entry name" value="sce7725_fam"/>
    <property type="match status" value="1"/>
</dbReference>
<dbReference type="AlphaFoldDB" id="A0A2S7CAK5"/>
<reference evidence="1 2" key="1">
    <citation type="submission" date="2016-08" db="EMBL/GenBank/DDBJ databases">
        <authorList>
            <person name="Seilhamer J.J."/>
        </authorList>
    </citation>
    <scope>NUCLEOTIDE SEQUENCE [LARGE SCALE GENOMIC DNA]</scope>
    <source>
        <strain evidence="1 2">CFBP7245</strain>
    </source>
</reference>
<proteinExistence type="predicted"/>
<accession>A0A2S7CAK5</accession>
<evidence type="ECO:0000313" key="1">
    <source>
        <dbReference type="EMBL" id="PPU58609.1"/>
    </source>
</evidence>
<dbReference type="Proteomes" id="UP000238908">
    <property type="component" value="Unassembled WGS sequence"/>
</dbReference>
<name>A0A2S7CAK5_9XANT</name>
<evidence type="ECO:0000313" key="2">
    <source>
        <dbReference type="Proteomes" id="UP000238908"/>
    </source>
</evidence>
<gene>
    <name evidence="1" type="ORF">XdyCFBP7245_03700</name>
</gene>
<organism evidence="1 2">
    <name type="scientific">Xanthomonas dyei</name>
    <dbReference type="NCBI Taxonomy" id="743699"/>
    <lineage>
        <taxon>Bacteria</taxon>
        <taxon>Pseudomonadati</taxon>
        <taxon>Pseudomonadota</taxon>
        <taxon>Gammaproteobacteria</taxon>
        <taxon>Lysobacterales</taxon>
        <taxon>Lysobacteraceae</taxon>
        <taxon>Xanthomonas</taxon>
    </lineage>
</organism>
<dbReference type="RefSeq" id="WP_104614434.1">
    <property type="nucleotide sequence ID" value="NZ_JBHLXZ010000002.1"/>
</dbReference>
<dbReference type="InterPro" id="IPR047727">
    <property type="entry name" value="Sce7725-like"/>
</dbReference>
<protein>
    <submittedName>
        <fullName evidence="1">Uncharacterized protein</fullName>
    </submittedName>
</protein>
<sequence>MSYHPYFRGKQYELICVKENAELLARAGFCPVIEPVKNDAGSMLRCLSEVKDKGGRAYIVANPGCGMLKGGLPEDFMGSISALISNYEGLSWIYRAQGVEDQSVELSAAKLPLLHDRSTDASIMRARAEAAGASFDPNVFVDTKDSGPLYRRNFRGADRILIRDGFRKKKNSDYLDPNIEHFSDLHITYQDDGMQGFGDFLTVGDEYSEGGGPAYAVAIHLTFVDEDNDSSMFIRHFVSDSNLTPADPAGKFSEALGKLAKAVRKVNSKIMKTKAVLEFLDLHDRGHYPGLGYVKKLSMQHHIELMMDVVHG</sequence>